<name>A0A168P8P7_9BACL</name>
<reference evidence="1 2" key="1">
    <citation type="submission" date="2016-03" db="EMBL/GenBank/DDBJ databases">
        <title>Draft genome sequence of Paenibacillus antarcticus CECT 5836.</title>
        <authorList>
            <person name="Shin S.-K."/>
            <person name="Yi H."/>
        </authorList>
    </citation>
    <scope>NUCLEOTIDE SEQUENCE [LARGE SCALE GENOMIC DNA]</scope>
    <source>
        <strain evidence="1 2">CECT 5836</strain>
    </source>
</reference>
<proteinExistence type="predicted"/>
<keyword evidence="2" id="KW-1185">Reference proteome</keyword>
<dbReference type="EMBL" id="LVJI01000015">
    <property type="protein sequence ID" value="OAB46507.1"/>
    <property type="molecule type" value="Genomic_DNA"/>
</dbReference>
<comment type="caution">
    <text evidence="1">The sequence shown here is derived from an EMBL/GenBank/DDBJ whole genome shotgun (WGS) entry which is preliminary data.</text>
</comment>
<dbReference type="AlphaFoldDB" id="A0A168P8P7"/>
<dbReference type="Proteomes" id="UP000077355">
    <property type="component" value="Unassembled WGS sequence"/>
</dbReference>
<gene>
    <name evidence="1" type="ORF">PBAT_10835</name>
</gene>
<protein>
    <submittedName>
        <fullName evidence="1">Uncharacterized protein</fullName>
    </submittedName>
</protein>
<accession>A0A168P8P7</accession>
<organism evidence="1 2">
    <name type="scientific">Paenibacillus antarcticus</name>
    <dbReference type="NCBI Taxonomy" id="253703"/>
    <lineage>
        <taxon>Bacteria</taxon>
        <taxon>Bacillati</taxon>
        <taxon>Bacillota</taxon>
        <taxon>Bacilli</taxon>
        <taxon>Bacillales</taxon>
        <taxon>Paenibacillaceae</taxon>
        <taxon>Paenibacillus</taxon>
    </lineage>
</organism>
<evidence type="ECO:0000313" key="1">
    <source>
        <dbReference type="EMBL" id="OAB46507.1"/>
    </source>
</evidence>
<evidence type="ECO:0000313" key="2">
    <source>
        <dbReference type="Proteomes" id="UP000077355"/>
    </source>
</evidence>
<sequence length="152" mass="17582">MDRQCHCGSWMRLELRTILAGKVQILHVPMRACEACSAYHLFPPVKSVLTNYVRDLGKESSKSKSKRSFTEVNEISQIIYDVFMQETCDSSSVDMENAMKAAINDRINLLLDLFQHAESIQDRIWIEDLRQRLSQLSSLLVELDRDKVHSHE</sequence>
<dbReference type="RefSeq" id="WP_068649378.1">
    <property type="nucleotide sequence ID" value="NZ_CP043611.1"/>
</dbReference>
<dbReference type="OrthoDB" id="2974439at2"/>